<comment type="caution">
    <text evidence="2">The sequence shown here is derived from an EMBL/GenBank/DDBJ whole genome shotgun (WGS) entry which is preliminary data.</text>
</comment>
<dbReference type="PANTHER" id="PTHR45947">
    <property type="entry name" value="SULFOQUINOVOSYL TRANSFERASE SQD2"/>
    <property type="match status" value="1"/>
</dbReference>
<dbReference type="HOGENOM" id="CLU_055069_0_0_9"/>
<dbReference type="Pfam" id="PF13692">
    <property type="entry name" value="Glyco_trans_1_4"/>
    <property type="match status" value="1"/>
</dbReference>
<dbReference type="InterPro" id="IPR028098">
    <property type="entry name" value="Glyco_trans_4-like_N"/>
</dbReference>
<dbReference type="SUPFAM" id="SSF53756">
    <property type="entry name" value="UDP-Glycosyltransferase/glycogen phosphorylase"/>
    <property type="match status" value="1"/>
</dbReference>
<reference evidence="2 3" key="1">
    <citation type="submission" date="2012-01" db="EMBL/GenBank/DDBJ databases">
        <title>The Genome Sequence of Facklamia languida CCUG 37842.</title>
        <authorList>
            <consortium name="The Broad Institute Genome Sequencing Platform"/>
            <person name="Earl A."/>
            <person name="Ward D."/>
            <person name="Feldgarden M."/>
            <person name="Gevers D."/>
            <person name="Huys G."/>
            <person name="Young S.K."/>
            <person name="Zeng Q."/>
            <person name="Gargeya S."/>
            <person name="Fitzgerald M."/>
            <person name="Haas B."/>
            <person name="Abouelleil A."/>
            <person name="Alvarado L."/>
            <person name="Arachchi H.M."/>
            <person name="Berlin A."/>
            <person name="Chapman S.B."/>
            <person name="Gearin G."/>
            <person name="Goldberg J."/>
            <person name="Griggs A."/>
            <person name="Gujja S."/>
            <person name="Hansen M."/>
            <person name="Heiman D."/>
            <person name="Howarth C."/>
            <person name="Larimer J."/>
            <person name="Lui A."/>
            <person name="MacDonald P.J.P."/>
            <person name="McCowen C."/>
            <person name="Montmayeur A."/>
            <person name="Murphy C."/>
            <person name="Neiman D."/>
            <person name="Pearson M."/>
            <person name="Priest M."/>
            <person name="Roberts A."/>
            <person name="Saif S."/>
            <person name="Shea T."/>
            <person name="Sisk P."/>
            <person name="Stolte C."/>
            <person name="Sykes S."/>
            <person name="Wortman J."/>
            <person name="Nusbaum C."/>
            <person name="Birren B."/>
        </authorList>
    </citation>
    <scope>NUCLEOTIDE SEQUENCE [LARGE SCALE GENOMIC DNA]</scope>
    <source>
        <strain evidence="2 3">CCUG 37842</strain>
    </source>
</reference>
<evidence type="ECO:0000313" key="2">
    <source>
        <dbReference type="EMBL" id="EHR36929.1"/>
    </source>
</evidence>
<protein>
    <recommendedName>
        <fullName evidence="1">Glycosyltransferase subfamily 4-like N-terminal domain-containing protein</fullName>
    </recommendedName>
</protein>
<dbReference type="InterPro" id="IPR050194">
    <property type="entry name" value="Glycosyltransferase_grp1"/>
</dbReference>
<dbReference type="PANTHER" id="PTHR45947:SF3">
    <property type="entry name" value="SULFOQUINOVOSYL TRANSFERASE SQD2"/>
    <property type="match status" value="1"/>
</dbReference>
<evidence type="ECO:0000313" key="3">
    <source>
        <dbReference type="Proteomes" id="UP000006190"/>
    </source>
</evidence>
<feature type="domain" description="Glycosyltransferase subfamily 4-like N-terminal" evidence="1">
    <location>
        <begin position="43"/>
        <end position="139"/>
    </location>
</feature>
<gene>
    <name evidence="2" type="ORF">HMPREF9708_00964</name>
</gene>
<dbReference type="STRING" id="883113.HMPREF9708_00964"/>
<dbReference type="RefSeq" id="WP_006309099.1">
    <property type="nucleotide sequence ID" value="NZ_JH601133.1"/>
</dbReference>
<evidence type="ECO:0000259" key="1">
    <source>
        <dbReference type="Pfam" id="PF13439"/>
    </source>
</evidence>
<dbReference type="CDD" id="cd03801">
    <property type="entry name" value="GT4_PimA-like"/>
    <property type="match status" value="1"/>
</dbReference>
<dbReference type="Proteomes" id="UP000006190">
    <property type="component" value="Unassembled WGS sequence"/>
</dbReference>
<accession>H3NJC5</accession>
<organism evidence="2 3">
    <name type="scientific">Facklamia languida CCUG 37842</name>
    <dbReference type="NCBI Taxonomy" id="883113"/>
    <lineage>
        <taxon>Bacteria</taxon>
        <taxon>Bacillati</taxon>
        <taxon>Bacillota</taxon>
        <taxon>Bacilli</taxon>
        <taxon>Lactobacillales</taxon>
        <taxon>Aerococcaceae</taxon>
        <taxon>Facklamia</taxon>
    </lineage>
</organism>
<dbReference type="EMBL" id="AGEG01000012">
    <property type="protein sequence ID" value="EHR36929.1"/>
    <property type="molecule type" value="Genomic_DNA"/>
</dbReference>
<name>H3NJC5_9LACT</name>
<dbReference type="OrthoDB" id="9802525at2"/>
<proteinExistence type="predicted"/>
<dbReference type="eggNOG" id="COG0438">
    <property type="taxonomic scope" value="Bacteria"/>
</dbReference>
<sequence>MRVLLYSEHLEQIKHSGLGKAIRHQQQALTYAQVDYTLDPEDSFDLLHINTYFPRSFFFALKCRLKGIPIVFHAHSTMEDFRNSFKLSNFFAPFFKWWLVACYRLGDVIITPTPYSKQILDAYPINRPIHAISNGIDLSQFQGGDPDQMRQDFRSTYHYQDQDFIVMGIGLYLKRKGILDFVELAKAMPHIQFIWFGELDLRFVPDQVKEAVTTKLDNLKFAGYVPNEVIRQALIATDLYIFPTYEETEGIPAIEAAASRADFIVRDIPVFQDWLEDGRNVYKAQDIEDFKEKIQALYDKKLPSLADQAYSIAEERDLPAIGQQLKAVYQEAWQIKKGLNS</sequence>
<dbReference type="GO" id="GO:0016757">
    <property type="term" value="F:glycosyltransferase activity"/>
    <property type="evidence" value="ECO:0007669"/>
    <property type="project" value="TreeGrafter"/>
</dbReference>
<dbReference type="Gene3D" id="3.40.50.2000">
    <property type="entry name" value="Glycogen Phosphorylase B"/>
    <property type="match status" value="2"/>
</dbReference>
<dbReference type="AlphaFoldDB" id="H3NJC5"/>
<dbReference type="Pfam" id="PF13439">
    <property type="entry name" value="Glyco_transf_4"/>
    <property type="match status" value="1"/>
</dbReference>
<dbReference type="PATRIC" id="fig|883113.3.peg.959"/>
<keyword evidence="3" id="KW-1185">Reference proteome</keyword>